<dbReference type="Gene3D" id="1.10.8.270">
    <property type="entry name" value="putative rabgap domain of human tbc1 domain family member 14 like domains"/>
    <property type="match status" value="1"/>
</dbReference>
<feature type="domain" description="Rab-GAP TBC" evidence="5">
    <location>
        <begin position="595"/>
        <end position="781"/>
    </location>
</feature>
<feature type="region of interest" description="Disordered" evidence="3">
    <location>
        <begin position="1"/>
        <end position="35"/>
    </location>
</feature>
<proteinExistence type="predicted"/>
<evidence type="ECO:0000313" key="6">
    <source>
        <dbReference type="Proteomes" id="UP000694941"/>
    </source>
</evidence>
<name>A0ABM1BHN6_LIMPO</name>
<evidence type="ECO:0000313" key="7">
    <source>
        <dbReference type="RefSeq" id="XP_013782186.1"/>
    </source>
</evidence>
<evidence type="ECO:0000256" key="3">
    <source>
        <dbReference type="SAM" id="MobiDB-lite"/>
    </source>
</evidence>
<feature type="coiled-coil region" evidence="2">
    <location>
        <begin position="861"/>
        <end position="941"/>
    </location>
</feature>
<dbReference type="InterPro" id="IPR022164">
    <property type="entry name" value="Kinesin-like"/>
</dbReference>
<dbReference type="PROSITE" id="PS50086">
    <property type="entry name" value="TBC_RABGAP"/>
    <property type="match status" value="1"/>
</dbReference>
<organism evidence="6 7">
    <name type="scientific">Limulus polyphemus</name>
    <name type="common">Atlantic horseshoe crab</name>
    <dbReference type="NCBI Taxonomy" id="6850"/>
    <lineage>
        <taxon>Eukaryota</taxon>
        <taxon>Metazoa</taxon>
        <taxon>Ecdysozoa</taxon>
        <taxon>Arthropoda</taxon>
        <taxon>Chelicerata</taxon>
        <taxon>Merostomata</taxon>
        <taxon>Xiphosura</taxon>
        <taxon>Limulidae</taxon>
        <taxon>Limulus</taxon>
    </lineage>
</organism>
<dbReference type="SUPFAM" id="SSF50729">
    <property type="entry name" value="PH domain-like"/>
    <property type="match status" value="1"/>
</dbReference>
<dbReference type="PANTHER" id="PTHR47219:SF9">
    <property type="entry name" value="GTPASE ACTIVATING PROTEIN AND CENTROSOME-ASSOCIATED, ISOFORM B"/>
    <property type="match status" value="1"/>
</dbReference>
<dbReference type="Pfam" id="PF00566">
    <property type="entry name" value="RabGAP-TBC"/>
    <property type="match status" value="1"/>
</dbReference>
<evidence type="ECO:0000259" key="5">
    <source>
        <dbReference type="PROSITE" id="PS50086"/>
    </source>
</evidence>
<dbReference type="Gene3D" id="1.10.10.750">
    <property type="entry name" value="Ypt/Rab-GAP domain of gyp1p, domain 1"/>
    <property type="match status" value="1"/>
</dbReference>
<dbReference type="InterPro" id="IPR050302">
    <property type="entry name" value="Rab_GAP_TBC_domain"/>
</dbReference>
<dbReference type="Pfam" id="PF12473">
    <property type="entry name" value="DUF3694"/>
    <property type="match status" value="1"/>
</dbReference>
<feature type="region of interest" description="Disordered" evidence="3">
    <location>
        <begin position="528"/>
        <end position="558"/>
    </location>
</feature>
<evidence type="ECO:0000256" key="2">
    <source>
        <dbReference type="SAM" id="Coils"/>
    </source>
</evidence>
<keyword evidence="6" id="KW-1185">Reference proteome</keyword>
<sequence>MEALALRPTMEDKSSQSSDSIATSDEYEIVSTSEPELQQTNIVDSEKETLQDAKYTNVADVSTYILTTNNIKQGEDSLDYSCDNDNRQVDRTQMAGMDVDQENDTITSCSDPIIDDESEQSPLGLEKNTQDENAILAIDPDGALHSAEPLSRSTSEQFCDEEQTLFKKIVYLGCAAINAPRSEVEIQRNMAILNEQSSDQAIEISLSVPFHSEGTVILYEPDSNTEMSSFAIHRILFCARGRQDSSEAYCFAFTCSHGNTAETAIFQCHIFKCDSPETVVKILQCFASAFRRVPKLSSIRSDSICSDRSLTVGTSVKNNEQVYAFEASLDIKEEDFRGNFTACPKDKDYFKLRCNIEKMINMSVQQVSNNRELNIERCFGLLISPGRNVKHGDMQLIEMASMTKFLTGEKTVYHISGQWNPNDPPFEVLNTETPRNMRVYLTIAVDLVVTGIQEPVRFVMETKAKIFPQNERFWYFSKKPLYEQFYLRLIEVESENIKDHIFDVVSLESSTQLHRKRMVLSLNLSQGRRPVDLSPSTPGDAESNSDNDEPLLSGTGEVSKDCTETELAGWADVLSKWRQNLKQRPKGLSSLVRRGIPEALRGEVWQLLAGCYDDRHMMETYRLLINKESPCENVIQRDINRTFPAHNYFRESGGLGQDSLYKICKAYSMYDQEIGYCQGLSFLAAALLLHMPEEQAFHVLVKIMFDYGVRDLFRNSFEELHLKFYQLERLLEEQLPELYAHFLDLGIEAHMFGSQWFLTLFTAKFPLYVVFNILDLFLLDAMDTIFQVAVALLMMSKSDLLALDFEGVLKYFRVSLPKKYRTEEMARQLLRTAVGVKARKIKKYEKEYAAVKEEKQQENPVERLKRENKRLLESNMRLEQENDDLAHELVTSKIQLRKELDTTEDKAETLGKELLSTKTSLVEAEDEKKRLESELKEMCRRELQRTETEITRNNTIISEYKQICSHLSTRLEREQNTSKEAVEQLKNLLKGCDHCYKLLENQDIFKRGSQKKINTAKTTDKAPELLDTDKQIRELELELAQTKLALVESECKNQDLTHQLNTALQELQASKNTWFHKTLSSIRDAARKEIGGTGREGKEREAT</sequence>
<feature type="coiled-coil region" evidence="2">
    <location>
        <begin position="1025"/>
        <end position="1073"/>
    </location>
</feature>
<dbReference type="Pfam" id="PF00640">
    <property type="entry name" value="PID"/>
    <property type="match status" value="1"/>
</dbReference>
<reference evidence="7" key="1">
    <citation type="submission" date="2025-08" db="UniProtKB">
        <authorList>
            <consortium name="RefSeq"/>
        </authorList>
    </citation>
    <scope>IDENTIFICATION</scope>
    <source>
        <tissue evidence="7">Muscle</tissue>
    </source>
</reference>
<dbReference type="Proteomes" id="UP000694941">
    <property type="component" value="Unplaced"/>
</dbReference>
<dbReference type="SMART" id="SM00462">
    <property type="entry name" value="PTB"/>
    <property type="match status" value="1"/>
</dbReference>
<dbReference type="PROSITE" id="PS01179">
    <property type="entry name" value="PID"/>
    <property type="match status" value="1"/>
</dbReference>
<accession>A0ABM1BHN6</accession>
<dbReference type="InterPro" id="IPR006020">
    <property type="entry name" value="PTB/PI_dom"/>
</dbReference>
<keyword evidence="1" id="KW-0343">GTPase activation</keyword>
<dbReference type="InterPro" id="IPR035969">
    <property type="entry name" value="Rab-GAP_TBC_sf"/>
</dbReference>
<feature type="compositionally biased region" description="Low complexity" evidence="3">
    <location>
        <begin position="15"/>
        <end position="24"/>
    </location>
</feature>
<evidence type="ECO:0000259" key="4">
    <source>
        <dbReference type="PROSITE" id="PS01179"/>
    </source>
</evidence>
<dbReference type="CDD" id="cd01211">
    <property type="entry name" value="PTB_Rab6GAP"/>
    <property type="match status" value="1"/>
</dbReference>
<protein>
    <submittedName>
        <fullName evidence="7">Rab GTPase-activating protein 1-like isoform X2</fullName>
    </submittedName>
</protein>
<dbReference type="InterPro" id="IPR011993">
    <property type="entry name" value="PH-like_dom_sf"/>
</dbReference>
<dbReference type="RefSeq" id="XP_013782186.1">
    <property type="nucleotide sequence ID" value="XM_013926732.2"/>
</dbReference>
<dbReference type="GeneID" id="106466449"/>
<dbReference type="SUPFAM" id="SSF47923">
    <property type="entry name" value="Ypt/Rab-GAP domain of gyp1p"/>
    <property type="match status" value="2"/>
</dbReference>
<dbReference type="Gene3D" id="2.30.29.30">
    <property type="entry name" value="Pleckstrin-homology domain (PH domain)/Phosphotyrosine-binding domain (PTB)"/>
    <property type="match status" value="1"/>
</dbReference>
<dbReference type="Gene3D" id="1.10.472.80">
    <property type="entry name" value="Ypt/Rab-GAP domain of gyp1p, domain 3"/>
    <property type="match status" value="1"/>
</dbReference>
<dbReference type="SMART" id="SM00164">
    <property type="entry name" value="TBC"/>
    <property type="match status" value="1"/>
</dbReference>
<feature type="domain" description="PID" evidence="4">
    <location>
        <begin position="171"/>
        <end position="273"/>
    </location>
</feature>
<keyword evidence="2" id="KW-0175">Coiled coil</keyword>
<gene>
    <name evidence="7" type="primary">LOC106466449</name>
</gene>
<evidence type="ECO:0000256" key="1">
    <source>
        <dbReference type="ARBA" id="ARBA00022468"/>
    </source>
</evidence>
<dbReference type="PANTHER" id="PTHR47219">
    <property type="entry name" value="RAB GTPASE-ACTIVATING PROTEIN 1-LIKE"/>
    <property type="match status" value="1"/>
</dbReference>
<dbReference type="InterPro" id="IPR000195">
    <property type="entry name" value="Rab-GAP-TBC_dom"/>
</dbReference>